<dbReference type="AlphaFoldDB" id="A0A8H6YPK2"/>
<evidence type="ECO:0000313" key="1">
    <source>
        <dbReference type="EMBL" id="KAF7364890.1"/>
    </source>
</evidence>
<sequence length="146" mass="16324">MKALSSLPLDDVVDRVFNAHSRPIIKTVAFNLIGSALLSAMNFIKYQRTVGHATAEPTQIGLIAPENAHKLSRNALVVNTFQDVFSSRHKDRGSECSKLSPVESLCFTRAVYRIALFADVFPGRYTCFIDDDETEEEAEIHHFRAP</sequence>
<comment type="caution">
    <text evidence="1">The sequence shown here is derived from an EMBL/GenBank/DDBJ whole genome shotgun (WGS) entry which is preliminary data.</text>
</comment>
<name>A0A8H6YPK2_9AGAR</name>
<dbReference type="Proteomes" id="UP000620124">
    <property type="component" value="Unassembled WGS sequence"/>
</dbReference>
<dbReference type="OrthoDB" id="2745518at2759"/>
<organism evidence="1 2">
    <name type="scientific">Mycena venus</name>
    <dbReference type="NCBI Taxonomy" id="2733690"/>
    <lineage>
        <taxon>Eukaryota</taxon>
        <taxon>Fungi</taxon>
        <taxon>Dikarya</taxon>
        <taxon>Basidiomycota</taxon>
        <taxon>Agaricomycotina</taxon>
        <taxon>Agaricomycetes</taxon>
        <taxon>Agaricomycetidae</taxon>
        <taxon>Agaricales</taxon>
        <taxon>Marasmiineae</taxon>
        <taxon>Mycenaceae</taxon>
        <taxon>Mycena</taxon>
    </lineage>
</organism>
<reference evidence="1" key="1">
    <citation type="submission" date="2020-05" db="EMBL/GenBank/DDBJ databases">
        <title>Mycena genomes resolve the evolution of fungal bioluminescence.</title>
        <authorList>
            <person name="Tsai I.J."/>
        </authorList>
    </citation>
    <scope>NUCLEOTIDE SEQUENCE</scope>
    <source>
        <strain evidence="1">CCC161011</strain>
    </source>
</reference>
<dbReference type="EMBL" id="JACAZI010000003">
    <property type="protein sequence ID" value="KAF7364890.1"/>
    <property type="molecule type" value="Genomic_DNA"/>
</dbReference>
<protein>
    <submittedName>
        <fullName evidence="1">Uncharacterized protein</fullName>
    </submittedName>
</protein>
<proteinExistence type="predicted"/>
<gene>
    <name evidence="1" type="ORF">MVEN_00359500</name>
</gene>
<accession>A0A8H6YPK2</accession>
<keyword evidence="2" id="KW-1185">Reference proteome</keyword>
<evidence type="ECO:0000313" key="2">
    <source>
        <dbReference type="Proteomes" id="UP000620124"/>
    </source>
</evidence>